<dbReference type="PANTHER" id="PTHR44757">
    <property type="entry name" value="DIGUANYLATE CYCLASE DGCP"/>
    <property type="match status" value="1"/>
</dbReference>
<sequence>MNTLPSDRSVWHWCKGCGLLASLLLLLAWAAVTASGARAAPKEVHVGVYNNPPKIMAAANSQPSGILGDLLQEIARKEGWLLRPVHCTWEACLAALESGDIDLMPDVAYSEQRATSLDFHQTPALHSWSQIYRRDGVVLHSMLDLQGKRLTVLAGSVQEEYLRTLLASFGVQTHLIPAQNFEQAFSKVAAGEADAAAVNYHFGDQAAHQFRLQPTSLIFLPSKLYYATRKGRNADLLAALDTHLAAWQANPDSFYFQNLKHWSGQKTPSTIPVAFWWGLSAVAALLLLALAGVLLLRREVARQTYNLRASEEKLSTILNSIEAHVFIKDPQLRYQYANRKLCEFLGLSVEQILGKTDEAFFDPATAARIREVDELVLESGQRLVKEEFGHKLGQSKKHTFLSVKLPLGLPGQEGYTLCGISTEITEQRQFIEEIHQLAFYDPLTHLPNRKQLMERLQQWLNEPHTHQGSHALLLINLDNFKDLNDTHGHSAGDQLLQQVAQRLTACARPGDMVARLGSDEFALLMGEHKPQVASTQHQIEYAATHILKALSETPYPIGTLEYRASAGIGIAVLDSRQLSVEAILKHADLALFQAKAQGRNNLRFFKPDMEVVVAARAALEADLREGLAREQFLLYYQPQVDSQHRMFGVEALVRWQHPQRGLVAPGSFIGLAEASGLIEPLGLWILRTACMQIRRWSNHSDTAHLQIAVNISAHQLHHPRFVEQVVGILQETGANPNRLELELTESQLVEDMEGAIAKMQTLKGQGVQLSLDDFGTGYSSLNHLKRLPLDQLKIDQSFVRDLLIDANDLSIVKAIVGMGHSLHLSVLAEGVETQEQRNMLEQLGCVLYQGYWFGRPMPVEQLQDWRSPTVSGG</sequence>
<dbReference type="NCBIfam" id="TIGR00254">
    <property type="entry name" value="GGDEF"/>
    <property type="match status" value="1"/>
</dbReference>
<feature type="chain" id="PRO_5045574121" evidence="2">
    <location>
        <begin position="40"/>
        <end position="873"/>
    </location>
</feature>
<evidence type="ECO:0000256" key="1">
    <source>
        <dbReference type="SAM" id="Phobius"/>
    </source>
</evidence>
<keyword evidence="1" id="KW-0812">Transmembrane</keyword>
<evidence type="ECO:0000313" key="6">
    <source>
        <dbReference type="EMBL" id="MFC4789173.1"/>
    </source>
</evidence>
<comment type="caution">
    <text evidence="6">The sequence shown here is derived from an EMBL/GenBank/DDBJ whole genome shotgun (WGS) entry which is preliminary data.</text>
</comment>
<dbReference type="InterPro" id="IPR035965">
    <property type="entry name" value="PAS-like_dom_sf"/>
</dbReference>
<dbReference type="CDD" id="cd00130">
    <property type="entry name" value="PAS"/>
    <property type="match status" value="1"/>
</dbReference>
<dbReference type="Pfam" id="PF00563">
    <property type="entry name" value="EAL"/>
    <property type="match status" value="1"/>
</dbReference>
<dbReference type="Proteomes" id="UP001596001">
    <property type="component" value="Unassembled WGS sequence"/>
</dbReference>
<dbReference type="SUPFAM" id="SSF141868">
    <property type="entry name" value="EAL domain-like"/>
    <property type="match status" value="1"/>
</dbReference>
<dbReference type="SUPFAM" id="SSF55073">
    <property type="entry name" value="Nucleotide cyclase"/>
    <property type="match status" value="1"/>
</dbReference>
<gene>
    <name evidence="6" type="ORF">ACFO6X_09295</name>
</gene>
<dbReference type="SMART" id="SM00052">
    <property type="entry name" value="EAL"/>
    <property type="match status" value="1"/>
</dbReference>
<dbReference type="PROSITE" id="PS50883">
    <property type="entry name" value="EAL"/>
    <property type="match status" value="1"/>
</dbReference>
<evidence type="ECO:0000259" key="4">
    <source>
        <dbReference type="PROSITE" id="PS50883"/>
    </source>
</evidence>
<dbReference type="CDD" id="cd01949">
    <property type="entry name" value="GGDEF"/>
    <property type="match status" value="1"/>
</dbReference>
<dbReference type="SMART" id="SM00091">
    <property type="entry name" value="PAS"/>
    <property type="match status" value="1"/>
</dbReference>
<dbReference type="InterPro" id="IPR001638">
    <property type="entry name" value="Solute-binding_3/MltF_N"/>
</dbReference>
<dbReference type="Gene3D" id="3.30.450.20">
    <property type="entry name" value="PAS domain"/>
    <property type="match status" value="1"/>
</dbReference>
<dbReference type="SUPFAM" id="SSF55785">
    <property type="entry name" value="PYP-like sensor domain (PAS domain)"/>
    <property type="match status" value="1"/>
</dbReference>
<keyword evidence="1" id="KW-1133">Transmembrane helix</keyword>
<feature type="signal peptide" evidence="2">
    <location>
        <begin position="1"/>
        <end position="39"/>
    </location>
</feature>
<keyword evidence="1" id="KW-0472">Membrane</keyword>
<evidence type="ECO:0000259" key="5">
    <source>
        <dbReference type="PROSITE" id="PS50887"/>
    </source>
</evidence>
<dbReference type="InterPro" id="IPR000160">
    <property type="entry name" value="GGDEF_dom"/>
</dbReference>
<dbReference type="PROSITE" id="PS50112">
    <property type="entry name" value="PAS"/>
    <property type="match status" value="1"/>
</dbReference>
<keyword evidence="7" id="KW-1185">Reference proteome</keyword>
<dbReference type="InterPro" id="IPR015168">
    <property type="entry name" value="SsuA/THI5"/>
</dbReference>
<dbReference type="RefSeq" id="WP_382432303.1">
    <property type="nucleotide sequence ID" value="NZ_JBHSHJ010000006.1"/>
</dbReference>
<feature type="domain" description="GGDEF" evidence="5">
    <location>
        <begin position="468"/>
        <end position="607"/>
    </location>
</feature>
<reference evidence="7" key="1">
    <citation type="journal article" date="2019" name="Int. J. Syst. Evol. Microbiol.">
        <title>The Global Catalogue of Microorganisms (GCM) 10K type strain sequencing project: providing services to taxonomists for standard genome sequencing and annotation.</title>
        <authorList>
            <consortium name="The Broad Institute Genomics Platform"/>
            <consortium name="The Broad Institute Genome Sequencing Center for Infectious Disease"/>
            <person name="Wu L."/>
            <person name="Ma J."/>
        </authorList>
    </citation>
    <scope>NUCLEOTIDE SEQUENCE [LARGE SCALE GENOMIC DNA]</scope>
    <source>
        <strain evidence="7">CCUG 49452</strain>
    </source>
</reference>
<evidence type="ECO:0000313" key="7">
    <source>
        <dbReference type="Proteomes" id="UP001596001"/>
    </source>
</evidence>
<feature type="domain" description="EAL" evidence="4">
    <location>
        <begin position="616"/>
        <end position="870"/>
    </location>
</feature>
<dbReference type="NCBIfam" id="TIGR00229">
    <property type="entry name" value="sensory_box"/>
    <property type="match status" value="1"/>
</dbReference>
<name>A0ABV9QE23_9BURK</name>
<keyword evidence="2" id="KW-0732">Signal</keyword>
<dbReference type="Gene3D" id="3.30.70.270">
    <property type="match status" value="1"/>
</dbReference>
<evidence type="ECO:0000259" key="3">
    <source>
        <dbReference type="PROSITE" id="PS50112"/>
    </source>
</evidence>
<dbReference type="InterPro" id="IPR035919">
    <property type="entry name" value="EAL_sf"/>
</dbReference>
<organism evidence="6 7">
    <name type="scientific">Giesbergeria sinuosa</name>
    <dbReference type="NCBI Taxonomy" id="80883"/>
    <lineage>
        <taxon>Bacteria</taxon>
        <taxon>Pseudomonadati</taxon>
        <taxon>Pseudomonadota</taxon>
        <taxon>Betaproteobacteria</taxon>
        <taxon>Burkholderiales</taxon>
        <taxon>Comamonadaceae</taxon>
        <taxon>Giesbergeria</taxon>
    </lineage>
</organism>
<dbReference type="SUPFAM" id="SSF53850">
    <property type="entry name" value="Periplasmic binding protein-like II"/>
    <property type="match status" value="1"/>
</dbReference>
<dbReference type="EMBL" id="JBHSHJ010000006">
    <property type="protein sequence ID" value="MFC4789173.1"/>
    <property type="molecule type" value="Genomic_DNA"/>
</dbReference>
<dbReference type="InterPro" id="IPR001633">
    <property type="entry name" value="EAL_dom"/>
</dbReference>
<dbReference type="PANTHER" id="PTHR44757:SF2">
    <property type="entry name" value="BIOFILM ARCHITECTURE MAINTENANCE PROTEIN MBAA"/>
    <property type="match status" value="1"/>
</dbReference>
<dbReference type="SMART" id="SM00267">
    <property type="entry name" value="GGDEF"/>
    <property type="match status" value="1"/>
</dbReference>
<accession>A0ABV9QE23</accession>
<dbReference type="Gene3D" id="3.40.190.10">
    <property type="entry name" value="Periplasmic binding protein-like II"/>
    <property type="match status" value="2"/>
</dbReference>
<feature type="domain" description="PAS" evidence="3">
    <location>
        <begin position="310"/>
        <end position="380"/>
    </location>
</feature>
<dbReference type="InterPro" id="IPR029787">
    <property type="entry name" value="Nucleotide_cyclase"/>
</dbReference>
<proteinExistence type="predicted"/>
<dbReference type="InterPro" id="IPR013656">
    <property type="entry name" value="PAS_4"/>
</dbReference>
<feature type="transmembrane region" description="Helical" evidence="1">
    <location>
        <begin position="274"/>
        <end position="296"/>
    </location>
</feature>
<dbReference type="CDD" id="cd01948">
    <property type="entry name" value="EAL"/>
    <property type="match status" value="1"/>
</dbReference>
<dbReference type="InterPro" id="IPR052155">
    <property type="entry name" value="Biofilm_reg_signaling"/>
</dbReference>
<dbReference type="PROSITE" id="PS50887">
    <property type="entry name" value="GGDEF"/>
    <property type="match status" value="1"/>
</dbReference>
<dbReference type="Gene3D" id="3.20.20.450">
    <property type="entry name" value="EAL domain"/>
    <property type="match status" value="1"/>
</dbReference>
<protein>
    <submittedName>
        <fullName evidence="6">EAL domain-containing protein</fullName>
    </submittedName>
</protein>
<evidence type="ECO:0000256" key="2">
    <source>
        <dbReference type="SAM" id="SignalP"/>
    </source>
</evidence>
<dbReference type="Pfam" id="PF00497">
    <property type="entry name" value="SBP_bac_3"/>
    <property type="match status" value="1"/>
</dbReference>
<dbReference type="InterPro" id="IPR000014">
    <property type="entry name" value="PAS"/>
</dbReference>
<dbReference type="Pfam" id="PF08448">
    <property type="entry name" value="PAS_4"/>
    <property type="match status" value="1"/>
</dbReference>
<dbReference type="Pfam" id="PF00990">
    <property type="entry name" value="GGDEF"/>
    <property type="match status" value="1"/>
</dbReference>
<dbReference type="Pfam" id="PF09084">
    <property type="entry name" value="NMT1"/>
    <property type="match status" value="1"/>
</dbReference>
<dbReference type="SMART" id="SM00062">
    <property type="entry name" value="PBPb"/>
    <property type="match status" value="1"/>
</dbReference>
<dbReference type="InterPro" id="IPR043128">
    <property type="entry name" value="Rev_trsase/Diguanyl_cyclase"/>
</dbReference>